<evidence type="ECO:0008006" key="4">
    <source>
        <dbReference type="Google" id="ProtNLM"/>
    </source>
</evidence>
<name>B6QUI9_TALMQ</name>
<proteinExistence type="inferred from homology"/>
<dbReference type="InterPro" id="IPR044053">
    <property type="entry name" value="AsaB-like"/>
</dbReference>
<organism evidence="2 3">
    <name type="scientific">Talaromyces marneffei (strain ATCC 18224 / CBS 334.59 / QM 7333)</name>
    <name type="common">Penicillium marneffei</name>
    <dbReference type="NCBI Taxonomy" id="441960"/>
    <lineage>
        <taxon>Eukaryota</taxon>
        <taxon>Fungi</taxon>
        <taxon>Dikarya</taxon>
        <taxon>Ascomycota</taxon>
        <taxon>Pezizomycotina</taxon>
        <taxon>Eurotiomycetes</taxon>
        <taxon>Eurotiomycetidae</taxon>
        <taxon>Eurotiales</taxon>
        <taxon>Trichocomaceae</taxon>
        <taxon>Talaromyces</taxon>
        <taxon>Talaromyces sect. Talaromyces</taxon>
    </lineage>
</organism>
<dbReference type="EMBL" id="DS995906">
    <property type="protein sequence ID" value="EEA18647.1"/>
    <property type="molecule type" value="Genomic_DNA"/>
</dbReference>
<dbReference type="PANTHER" id="PTHR34598">
    <property type="entry name" value="BLL6449 PROTEIN"/>
    <property type="match status" value="1"/>
</dbReference>
<evidence type="ECO:0000256" key="1">
    <source>
        <dbReference type="ARBA" id="ARBA00023604"/>
    </source>
</evidence>
<dbReference type="VEuPathDB" id="FungiDB:PMAA_009330"/>
<dbReference type="PANTHER" id="PTHR34598:SF3">
    <property type="entry name" value="OXIDOREDUCTASE AN1597"/>
    <property type="match status" value="1"/>
</dbReference>
<dbReference type="AlphaFoldDB" id="B6QUI9"/>
<sequence length="300" mass="33460">MATDTVTMPAVIHANINYFLEISEGGTYVIYPGTAADKLRPLKSVVMPVTDLRTCTIDKFTLDTHGFQFVPHQASEKTYDDQARIKTTVYKETAAFLKEVTGATRVFPFSHLVRKHLVDTAVDAAKKVPQLTDIIPIMTPSLLCHIDQSYDGARQVLDANLPTTEAESLSKTRWGIINVWRPIGSAVKRDPLAVCDAGSCTESDLRKVFAQLPSQGDGSKVSRGKGFEVFNVAHNPNHKWYYASSMTPDETLMIKCFDSKLDGRARRTPHTAFQTEFDEGPARQSIEVRCLVFWEDQSVE</sequence>
<dbReference type="GO" id="GO:0016491">
    <property type="term" value="F:oxidoreductase activity"/>
    <property type="evidence" value="ECO:0007669"/>
    <property type="project" value="InterPro"/>
</dbReference>
<protein>
    <recommendedName>
        <fullName evidence="4">GA4 desaturase family protein</fullName>
    </recommendedName>
</protein>
<evidence type="ECO:0000313" key="3">
    <source>
        <dbReference type="Proteomes" id="UP000001294"/>
    </source>
</evidence>
<dbReference type="NCBIfam" id="NF041278">
    <property type="entry name" value="CmcJ_NvfI_EfuI"/>
    <property type="match status" value="1"/>
</dbReference>
<gene>
    <name evidence="2" type="ORF">PMAA_009330</name>
</gene>
<dbReference type="OrthoDB" id="412788at2759"/>
<reference evidence="3" key="1">
    <citation type="journal article" date="2015" name="Genome Announc.">
        <title>Genome sequence of the AIDS-associated pathogen Penicillium marneffei (ATCC18224) and its near taxonomic relative Talaromyces stipitatus (ATCC10500).</title>
        <authorList>
            <person name="Nierman W.C."/>
            <person name="Fedorova-Abrams N.D."/>
            <person name="Andrianopoulos A."/>
        </authorList>
    </citation>
    <scope>NUCLEOTIDE SEQUENCE [LARGE SCALE GENOMIC DNA]</scope>
    <source>
        <strain evidence="3">ATCC 18224 / CBS 334.59 / QM 7333</strain>
    </source>
</reference>
<evidence type="ECO:0000313" key="2">
    <source>
        <dbReference type="EMBL" id="EEA18647.1"/>
    </source>
</evidence>
<accession>B6QUI9</accession>
<dbReference type="HOGENOM" id="CLU_042688_2_0_1"/>
<dbReference type="Proteomes" id="UP000001294">
    <property type="component" value="Unassembled WGS sequence"/>
</dbReference>
<dbReference type="PhylomeDB" id="B6QUI9"/>
<comment type="similarity">
    <text evidence="1">Belongs to the asaB hydroxylase/desaturase family.</text>
</comment>
<keyword evidence="3" id="KW-1185">Reference proteome</keyword>